<dbReference type="EMBL" id="JBAMIC010004070">
    <property type="protein sequence ID" value="KAK7087334.1"/>
    <property type="molecule type" value="Genomic_DNA"/>
</dbReference>
<evidence type="ECO:0000256" key="5">
    <source>
        <dbReference type="ARBA" id="ARBA00023136"/>
    </source>
</evidence>
<accession>A0AAN9FVK5</accession>
<protein>
    <submittedName>
        <fullName evidence="7">Uncharacterized protein</fullName>
    </submittedName>
</protein>
<dbReference type="PANTHER" id="PTHR16007:SF15">
    <property type="entry name" value="TRANSMEMBRANE PROTEIN 45B"/>
    <property type="match status" value="1"/>
</dbReference>
<evidence type="ECO:0000256" key="4">
    <source>
        <dbReference type="ARBA" id="ARBA00022989"/>
    </source>
</evidence>
<dbReference type="InterPro" id="IPR042127">
    <property type="entry name" value="TMEM45"/>
</dbReference>
<comment type="caution">
    <text evidence="7">The sequence shown here is derived from an EMBL/GenBank/DDBJ whole genome shotgun (WGS) entry which is preliminary data.</text>
</comment>
<feature type="transmembrane region" description="Helical" evidence="6">
    <location>
        <begin position="12"/>
        <end position="30"/>
    </location>
</feature>
<dbReference type="Pfam" id="PF04819">
    <property type="entry name" value="DUF716"/>
    <property type="match status" value="1"/>
</dbReference>
<feature type="transmembrane region" description="Helical" evidence="6">
    <location>
        <begin position="226"/>
        <end position="252"/>
    </location>
</feature>
<reference evidence="7 8" key="1">
    <citation type="submission" date="2024-02" db="EMBL/GenBank/DDBJ databases">
        <title>Chromosome-scale genome assembly of the rough periwinkle Littorina saxatilis.</title>
        <authorList>
            <person name="De Jode A."/>
            <person name="Faria R."/>
            <person name="Formenti G."/>
            <person name="Sims Y."/>
            <person name="Smith T.P."/>
            <person name="Tracey A."/>
            <person name="Wood J.M.D."/>
            <person name="Zagrodzka Z.B."/>
            <person name="Johannesson K."/>
            <person name="Butlin R.K."/>
            <person name="Leder E.H."/>
        </authorList>
    </citation>
    <scope>NUCLEOTIDE SEQUENCE [LARGE SCALE GENOMIC DNA]</scope>
    <source>
        <strain evidence="7">Snail1</strain>
        <tissue evidence="7">Muscle</tissue>
    </source>
</reference>
<evidence type="ECO:0000256" key="3">
    <source>
        <dbReference type="ARBA" id="ARBA00022692"/>
    </source>
</evidence>
<keyword evidence="5 6" id="KW-0472">Membrane</keyword>
<proteinExistence type="inferred from homology"/>
<evidence type="ECO:0000256" key="2">
    <source>
        <dbReference type="ARBA" id="ARBA00006948"/>
    </source>
</evidence>
<keyword evidence="3 6" id="KW-0812">Transmembrane</keyword>
<sequence>MGSFWGHIDEGIFFILISVWWIFHACRQYCQTYVDGREMRPCISYSVRCKRDVPVETIFKILFPLVGFLGEFLDGGVSLTDEHGNFRKLVYAQHMTIYGIFILHAVIDLFTWAGVPMIPGAAHVSGALSFAWYGVAFYYHSQMHGKEPLEAIVHVIPIPLMLLTALAILLECRWRSGVWTMLTRSFCVLTIGTWFSHVAFMLYEHDKFPGGGSSGWDRSDIRNVQYARACFGLHLLFNMLFMLFCYVITYLVMRMRHSLHIPVAYYDESDDALGVRKKPVPSSDDSMESFFMQDSEY</sequence>
<dbReference type="PANTHER" id="PTHR16007">
    <property type="entry name" value="EPIDIDYMAL MEMBRANE PROTEIN E9-RELATED"/>
    <property type="match status" value="1"/>
</dbReference>
<gene>
    <name evidence="7" type="ORF">V1264_021403</name>
</gene>
<feature type="transmembrane region" description="Helical" evidence="6">
    <location>
        <begin position="120"/>
        <end position="139"/>
    </location>
</feature>
<organism evidence="7 8">
    <name type="scientific">Littorina saxatilis</name>
    <dbReference type="NCBI Taxonomy" id="31220"/>
    <lineage>
        <taxon>Eukaryota</taxon>
        <taxon>Metazoa</taxon>
        <taxon>Spiralia</taxon>
        <taxon>Lophotrochozoa</taxon>
        <taxon>Mollusca</taxon>
        <taxon>Gastropoda</taxon>
        <taxon>Caenogastropoda</taxon>
        <taxon>Littorinimorpha</taxon>
        <taxon>Littorinoidea</taxon>
        <taxon>Littorinidae</taxon>
        <taxon>Littorina</taxon>
    </lineage>
</organism>
<evidence type="ECO:0000256" key="6">
    <source>
        <dbReference type="SAM" id="Phobius"/>
    </source>
</evidence>
<evidence type="ECO:0000313" key="8">
    <source>
        <dbReference type="Proteomes" id="UP001374579"/>
    </source>
</evidence>
<feature type="transmembrane region" description="Helical" evidence="6">
    <location>
        <begin position="91"/>
        <end position="113"/>
    </location>
</feature>
<name>A0AAN9FVK5_9CAEN</name>
<keyword evidence="4 6" id="KW-1133">Transmembrane helix</keyword>
<dbReference type="GO" id="GO:0016020">
    <property type="term" value="C:membrane"/>
    <property type="evidence" value="ECO:0007669"/>
    <property type="project" value="UniProtKB-SubCell"/>
</dbReference>
<dbReference type="Proteomes" id="UP001374579">
    <property type="component" value="Unassembled WGS sequence"/>
</dbReference>
<keyword evidence="8" id="KW-1185">Reference proteome</keyword>
<comment type="subcellular location">
    <subcellularLocation>
        <location evidence="1">Membrane</location>
        <topology evidence="1">Multi-pass membrane protein</topology>
    </subcellularLocation>
</comment>
<dbReference type="InterPro" id="IPR006904">
    <property type="entry name" value="DUF716"/>
</dbReference>
<evidence type="ECO:0000313" key="7">
    <source>
        <dbReference type="EMBL" id="KAK7087334.1"/>
    </source>
</evidence>
<dbReference type="AlphaFoldDB" id="A0AAN9FVK5"/>
<evidence type="ECO:0000256" key="1">
    <source>
        <dbReference type="ARBA" id="ARBA00004141"/>
    </source>
</evidence>
<feature type="transmembrane region" description="Helical" evidence="6">
    <location>
        <begin position="151"/>
        <end position="170"/>
    </location>
</feature>
<comment type="similarity">
    <text evidence="2">Belongs to the TMEM45 family.</text>
</comment>
<feature type="transmembrane region" description="Helical" evidence="6">
    <location>
        <begin position="58"/>
        <end position="79"/>
    </location>
</feature>
<feature type="transmembrane region" description="Helical" evidence="6">
    <location>
        <begin position="182"/>
        <end position="203"/>
    </location>
</feature>